<dbReference type="GO" id="GO:0005829">
    <property type="term" value="C:cytosol"/>
    <property type="evidence" value="ECO:0007669"/>
    <property type="project" value="TreeGrafter"/>
</dbReference>
<proteinExistence type="inferred from homology"/>
<feature type="binding site" evidence="9">
    <location>
        <position position="419"/>
    </location>
    <ligand>
        <name>ATP</name>
        <dbReference type="ChEBI" id="CHEBI:30616"/>
    </ligand>
</feature>
<evidence type="ECO:0000256" key="3">
    <source>
        <dbReference type="ARBA" id="ARBA00022679"/>
    </source>
</evidence>
<name>A0A916VYF3_9HYPH</name>
<dbReference type="FunFam" id="3.30.420.40:FF:000007">
    <property type="entry name" value="Glycerol kinase"/>
    <property type="match status" value="1"/>
</dbReference>
<feature type="binding site" evidence="9">
    <location>
        <position position="316"/>
    </location>
    <ligand>
        <name>ATP</name>
        <dbReference type="ChEBI" id="CHEBI:30616"/>
    </ligand>
</feature>
<feature type="binding site" evidence="9">
    <location>
        <position position="247"/>
    </location>
    <ligand>
        <name>sn-glycerol 3-phosphate</name>
        <dbReference type="ChEBI" id="CHEBI:57597"/>
    </ligand>
</feature>
<comment type="caution">
    <text evidence="9">Lacks conserved residue(s) required for the propagation of feature annotation.</text>
</comment>
<dbReference type="InterPro" id="IPR000577">
    <property type="entry name" value="Carb_kinase_FGGY"/>
</dbReference>
<dbReference type="AlphaFoldDB" id="A0A916VYF3"/>
<evidence type="ECO:0000313" key="13">
    <source>
        <dbReference type="EMBL" id="GGA53298.1"/>
    </source>
</evidence>
<sequence>MGVGMTKFVMAIDQGTTSTRSIIFDGTMRVVGLGQQEFPQSYPQSGWVEHDPEDIWKTTVSTMRGAMASAGVASSDLAAIGIANQRETVIIWDREDGTPIHPAIVWQDRRTGDMCERLRSEGLEPLFSERTGLLLDPYFSGTKIAWILDHVEGARGRAEAGKLLAGTIDTFLIWHLTGGKVHATDATNAARTLLYDIARNRWDEELAAILNIPLAMMPKVLDSADDFGVTSRSLFGAEIPIRGVAGDQQAATVGQACFTPGMMKCTYGTGAFAVLNTGNTLVRSEHRLLSTIAYRLNGETTYALEGSIFIAGAAVQWLRDGMKILSNAAESGRLAARADDTQHIYLVPAFVGLGAPHWDAEARGAIFGLVRNTGPAEIAKAALEAVAYQTHDLVTAMHRDWGGQGSAPAEETVLRVDGGMVASDWTMQCIADMLASPVDRPTVLETTALGAAWLAASYAGVWPGREEFSQSWALERRFEPQMDGDLRARKLAGWHDAVRRTLTN</sequence>
<evidence type="ECO:0000256" key="8">
    <source>
        <dbReference type="ARBA" id="ARBA00052101"/>
    </source>
</evidence>
<feature type="binding site" evidence="9">
    <location>
        <position position="419"/>
    </location>
    <ligand>
        <name>ADP</name>
        <dbReference type="ChEBI" id="CHEBI:456216"/>
    </ligand>
</feature>
<evidence type="ECO:0000313" key="14">
    <source>
        <dbReference type="Proteomes" id="UP000636264"/>
    </source>
</evidence>
<feature type="binding site" evidence="9">
    <location>
        <position position="86"/>
    </location>
    <ligand>
        <name>sn-glycerol 3-phosphate</name>
        <dbReference type="ChEBI" id="CHEBI:57597"/>
    </ligand>
</feature>
<evidence type="ECO:0000256" key="1">
    <source>
        <dbReference type="ARBA" id="ARBA00005190"/>
    </source>
</evidence>
<feature type="binding site" evidence="9">
    <location>
        <position position="16"/>
    </location>
    <ligand>
        <name>ADP</name>
        <dbReference type="ChEBI" id="CHEBI:456216"/>
    </ligand>
</feature>
<comment type="function">
    <text evidence="9">Key enzyme in the regulation of glycerol uptake and metabolism. Catalyzes the phosphorylation of glycerol to yield sn-glycerol 3-phosphate.</text>
</comment>
<dbReference type="NCBIfam" id="TIGR01311">
    <property type="entry name" value="glycerol_kin"/>
    <property type="match status" value="1"/>
</dbReference>
<dbReference type="Gene3D" id="3.30.420.40">
    <property type="match status" value="2"/>
</dbReference>
<feature type="binding site" evidence="9">
    <location>
        <position position="86"/>
    </location>
    <ligand>
        <name>glycerol</name>
        <dbReference type="ChEBI" id="CHEBI:17754"/>
    </ligand>
</feature>
<dbReference type="HAMAP" id="MF_00186">
    <property type="entry name" value="Glycerol_kin"/>
    <property type="match status" value="1"/>
</dbReference>
<evidence type="ECO:0000256" key="2">
    <source>
        <dbReference type="ARBA" id="ARBA00009156"/>
    </source>
</evidence>
<dbReference type="EMBL" id="BMIF01000001">
    <property type="protein sequence ID" value="GGA53298.1"/>
    <property type="molecule type" value="Genomic_DNA"/>
</dbReference>
<evidence type="ECO:0000259" key="12">
    <source>
        <dbReference type="Pfam" id="PF02782"/>
    </source>
</evidence>
<dbReference type="CDD" id="cd07786">
    <property type="entry name" value="FGGY_EcGK_like"/>
    <property type="match status" value="1"/>
</dbReference>
<gene>
    <name evidence="9 13" type="primary">glpK</name>
    <name evidence="13" type="ORF">GCM10011385_03390</name>
</gene>
<organism evidence="13 14">
    <name type="scientific">Nitratireductor aestuarii</name>
    <dbReference type="NCBI Taxonomy" id="1735103"/>
    <lineage>
        <taxon>Bacteria</taxon>
        <taxon>Pseudomonadati</taxon>
        <taxon>Pseudomonadota</taxon>
        <taxon>Alphaproteobacteria</taxon>
        <taxon>Hyphomicrobiales</taxon>
        <taxon>Phyllobacteriaceae</taxon>
        <taxon>Nitratireductor</taxon>
    </lineage>
</organism>
<keyword evidence="7 9" id="KW-0067">ATP-binding</keyword>
<dbReference type="Pfam" id="PF00370">
    <property type="entry name" value="FGGY_N"/>
    <property type="match status" value="1"/>
</dbReference>
<feature type="binding site" evidence="9">
    <location>
        <position position="17"/>
    </location>
    <ligand>
        <name>ATP</name>
        <dbReference type="ChEBI" id="CHEBI:30616"/>
    </ligand>
</feature>
<feature type="domain" description="Carbohydrate kinase FGGY C-terminal" evidence="12">
    <location>
        <begin position="263"/>
        <end position="456"/>
    </location>
</feature>
<feature type="binding site" evidence="9">
    <location>
        <position position="269"/>
    </location>
    <ligand>
        <name>ADP</name>
        <dbReference type="ChEBI" id="CHEBI:456216"/>
    </ligand>
</feature>
<comment type="catalytic activity">
    <reaction evidence="8 9">
        <text>glycerol + ATP = sn-glycerol 3-phosphate + ADP + H(+)</text>
        <dbReference type="Rhea" id="RHEA:21644"/>
        <dbReference type="ChEBI" id="CHEBI:15378"/>
        <dbReference type="ChEBI" id="CHEBI:17754"/>
        <dbReference type="ChEBI" id="CHEBI:30616"/>
        <dbReference type="ChEBI" id="CHEBI:57597"/>
        <dbReference type="ChEBI" id="CHEBI:456216"/>
        <dbReference type="EC" id="2.7.1.30"/>
    </reaction>
</comment>
<dbReference type="FunFam" id="3.30.420.40:FF:000008">
    <property type="entry name" value="Glycerol kinase"/>
    <property type="match status" value="1"/>
</dbReference>
<dbReference type="PANTHER" id="PTHR10196">
    <property type="entry name" value="SUGAR KINASE"/>
    <property type="match status" value="1"/>
</dbReference>
<dbReference type="GO" id="GO:0006072">
    <property type="term" value="P:glycerol-3-phosphate metabolic process"/>
    <property type="evidence" value="ECO:0007669"/>
    <property type="project" value="InterPro"/>
</dbReference>
<feature type="binding site" evidence="9">
    <location>
        <position position="312"/>
    </location>
    <ligand>
        <name>ATP</name>
        <dbReference type="ChEBI" id="CHEBI:30616"/>
    </ligand>
</feature>
<keyword evidence="14" id="KW-1185">Reference proteome</keyword>
<dbReference type="PROSITE" id="PS00445">
    <property type="entry name" value="FGGY_KINASES_2"/>
    <property type="match status" value="1"/>
</dbReference>
<evidence type="ECO:0000256" key="6">
    <source>
        <dbReference type="ARBA" id="ARBA00022798"/>
    </source>
</evidence>
<keyword evidence="5 9" id="KW-0418">Kinase</keyword>
<evidence type="ECO:0000259" key="11">
    <source>
        <dbReference type="Pfam" id="PF00370"/>
    </source>
</evidence>
<dbReference type="InterPro" id="IPR005999">
    <property type="entry name" value="Glycerol_kin"/>
</dbReference>
<dbReference type="PROSITE" id="PS00933">
    <property type="entry name" value="FGGY_KINASES_1"/>
    <property type="match status" value="1"/>
</dbReference>
<feature type="binding site" evidence="9">
    <location>
        <position position="18"/>
    </location>
    <ligand>
        <name>ATP</name>
        <dbReference type="ChEBI" id="CHEBI:30616"/>
    </ligand>
</feature>
<evidence type="ECO:0000256" key="10">
    <source>
        <dbReference type="RuleBase" id="RU003733"/>
    </source>
</evidence>
<dbReference type="EC" id="2.7.1.30" evidence="9"/>
<comment type="similarity">
    <text evidence="2 9 10">Belongs to the FGGY kinase family.</text>
</comment>
<dbReference type="Proteomes" id="UP000636264">
    <property type="component" value="Unassembled WGS sequence"/>
</dbReference>
<feature type="binding site" evidence="9">
    <location>
        <position position="247"/>
    </location>
    <ligand>
        <name>glycerol</name>
        <dbReference type="ChEBI" id="CHEBI:17754"/>
    </ligand>
</feature>
<dbReference type="InterPro" id="IPR043129">
    <property type="entry name" value="ATPase_NBD"/>
</dbReference>
<dbReference type="GO" id="GO:0005524">
    <property type="term" value="F:ATP binding"/>
    <property type="evidence" value="ECO:0007669"/>
    <property type="project" value="UniProtKB-UniRule"/>
</dbReference>
<evidence type="ECO:0000256" key="7">
    <source>
        <dbReference type="ARBA" id="ARBA00022840"/>
    </source>
</evidence>
<keyword evidence="3 9" id="KW-0808">Transferase</keyword>
<dbReference type="NCBIfam" id="NF000756">
    <property type="entry name" value="PRK00047.1"/>
    <property type="match status" value="1"/>
</dbReference>
<evidence type="ECO:0000256" key="9">
    <source>
        <dbReference type="HAMAP-Rule" id="MF_00186"/>
    </source>
</evidence>
<dbReference type="InterPro" id="IPR018485">
    <property type="entry name" value="FGGY_C"/>
</dbReference>
<feature type="binding site" evidence="9">
    <location>
        <position position="87"/>
    </location>
    <ligand>
        <name>glycerol</name>
        <dbReference type="ChEBI" id="CHEBI:17754"/>
    </ligand>
</feature>
<accession>A0A916VYF3</accession>
<feature type="binding site" evidence="9">
    <location>
        <position position="269"/>
    </location>
    <ligand>
        <name>ATP</name>
        <dbReference type="ChEBI" id="CHEBI:30616"/>
    </ligand>
</feature>
<comment type="activity regulation">
    <text evidence="9">Inhibited by fructose 1,6-bisphosphate (FBP).</text>
</comment>
<comment type="pathway">
    <text evidence="1 9">Polyol metabolism; glycerol degradation via glycerol kinase pathway; sn-glycerol 3-phosphate from glycerol: step 1/1.</text>
</comment>
<dbReference type="Pfam" id="PF02782">
    <property type="entry name" value="FGGY_C"/>
    <property type="match status" value="1"/>
</dbReference>
<feature type="binding site" evidence="9">
    <location>
        <position position="20"/>
    </location>
    <ligand>
        <name>ADP</name>
        <dbReference type="ChEBI" id="CHEBI:456216"/>
    </ligand>
</feature>
<dbReference type="GO" id="GO:0004370">
    <property type="term" value="F:glycerol kinase activity"/>
    <property type="evidence" value="ECO:0007669"/>
    <property type="project" value="UniProtKB-UniRule"/>
</dbReference>
<reference evidence="13" key="1">
    <citation type="journal article" date="2014" name="Int. J. Syst. Evol. Microbiol.">
        <title>Complete genome sequence of Corynebacterium casei LMG S-19264T (=DSM 44701T), isolated from a smear-ripened cheese.</title>
        <authorList>
            <consortium name="US DOE Joint Genome Institute (JGI-PGF)"/>
            <person name="Walter F."/>
            <person name="Albersmeier A."/>
            <person name="Kalinowski J."/>
            <person name="Ruckert C."/>
        </authorList>
    </citation>
    <scope>NUCLEOTIDE SEQUENCE</scope>
    <source>
        <strain evidence="13">CGMCC 1.15320</strain>
    </source>
</reference>
<dbReference type="InterPro" id="IPR018483">
    <property type="entry name" value="Carb_kinase_FGGY_CS"/>
</dbReference>
<feature type="binding site" evidence="9">
    <location>
        <position position="138"/>
    </location>
    <ligand>
        <name>sn-glycerol 3-phosphate</name>
        <dbReference type="ChEBI" id="CHEBI:57597"/>
    </ligand>
</feature>
<dbReference type="GO" id="GO:0019563">
    <property type="term" value="P:glycerol catabolic process"/>
    <property type="evidence" value="ECO:0007669"/>
    <property type="project" value="UniProtKB-UniRule"/>
</dbReference>
<feature type="binding site" evidence="9">
    <location>
        <position position="16"/>
    </location>
    <ligand>
        <name>ATP</name>
        <dbReference type="ChEBI" id="CHEBI:30616"/>
    </ligand>
</feature>
<feature type="binding site" evidence="9">
    <location>
        <position position="87"/>
    </location>
    <ligand>
        <name>sn-glycerol 3-phosphate</name>
        <dbReference type="ChEBI" id="CHEBI:57597"/>
    </ligand>
</feature>
<evidence type="ECO:0000256" key="4">
    <source>
        <dbReference type="ARBA" id="ARBA00022741"/>
    </source>
</evidence>
<feature type="binding site" evidence="9">
    <location>
        <position position="16"/>
    </location>
    <ligand>
        <name>sn-glycerol 3-phosphate</name>
        <dbReference type="ChEBI" id="CHEBI:57597"/>
    </ligand>
</feature>
<dbReference type="PANTHER" id="PTHR10196:SF78">
    <property type="entry name" value="GLYCEROL KINASE"/>
    <property type="match status" value="1"/>
</dbReference>
<keyword evidence="4 9" id="KW-0547">Nucleotide-binding</keyword>
<feature type="binding site" evidence="9">
    <location>
        <position position="248"/>
    </location>
    <ligand>
        <name>glycerol</name>
        <dbReference type="ChEBI" id="CHEBI:17754"/>
    </ligand>
</feature>
<reference evidence="13" key="2">
    <citation type="submission" date="2020-09" db="EMBL/GenBank/DDBJ databases">
        <authorList>
            <person name="Sun Q."/>
            <person name="Zhou Y."/>
        </authorList>
    </citation>
    <scope>NUCLEOTIDE SEQUENCE</scope>
    <source>
        <strain evidence="13">CGMCC 1.15320</strain>
    </source>
</reference>
<dbReference type="SUPFAM" id="SSF53067">
    <property type="entry name" value="Actin-like ATPase domain"/>
    <property type="match status" value="2"/>
</dbReference>
<dbReference type="InterPro" id="IPR018484">
    <property type="entry name" value="FGGY_N"/>
</dbReference>
<feature type="binding site" evidence="9">
    <location>
        <position position="138"/>
    </location>
    <ligand>
        <name>glycerol</name>
        <dbReference type="ChEBI" id="CHEBI:17754"/>
    </ligand>
</feature>
<feature type="binding site" evidence="9">
    <location>
        <position position="312"/>
    </location>
    <ligand>
        <name>ADP</name>
        <dbReference type="ChEBI" id="CHEBI:456216"/>
    </ligand>
</feature>
<feature type="domain" description="Carbohydrate kinase FGGY N-terminal" evidence="11">
    <location>
        <begin position="9"/>
        <end position="254"/>
    </location>
</feature>
<keyword evidence="6 9" id="KW-0319">Glycerol metabolism</keyword>
<protein>
    <recommendedName>
        <fullName evidence="9">Glycerol kinase</fullName>
        <ecNumber evidence="9">2.7.1.30</ecNumber>
    </recommendedName>
    <alternativeName>
        <fullName evidence="9">ATP:glycerol 3-phosphotransferase</fullName>
    </alternativeName>
    <alternativeName>
        <fullName evidence="9">Glycerokinase</fullName>
        <shortName evidence="9">GK</shortName>
    </alternativeName>
</protein>
<comment type="caution">
    <text evidence="13">The sequence shown here is derived from an EMBL/GenBank/DDBJ whole genome shotgun (WGS) entry which is preliminary data.</text>
</comment>
<evidence type="ECO:0000256" key="5">
    <source>
        <dbReference type="ARBA" id="ARBA00022777"/>
    </source>
</evidence>
<dbReference type="PIRSF" id="PIRSF000538">
    <property type="entry name" value="GlpK"/>
    <property type="match status" value="1"/>
</dbReference>